<comment type="caution">
    <text evidence="3">The sequence shown here is derived from an EMBL/GenBank/DDBJ whole genome shotgun (WGS) entry which is preliminary data.</text>
</comment>
<proteinExistence type="predicted"/>
<accession>A0A3N2C034</accession>
<evidence type="ECO:0000313" key="3">
    <source>
        <dbReference type="EMBL" id="ROR80857.1"/>
    </source>
</evidence>
<reference evidence="3 4" key="1">
    <citation type="submission" date="2018-11" db="EMBL/GenBank/DDBJ databases">
        <title>Sequencing the genomes of 1000 actinobacteria strains.</title>
        <authorList>
            <person name="Klenk H.-P."/>
        </authorList>
    </citation>
    <scope>NUCLEOTIDE SEQUENCE [LARGE SCALE GENOMIC DNA]</scope>
    <source>
        <strain evidence="3 4">DSM 14012</strain>
    </source>
</reference>
<evidence type="ECO:0000256" key="1">
    <source>
        <dbReference type="SAM" id="MobiDB-lite"/>
    </source>
</evidence>
<protein>
    <recommendedName>
        <fullName evidence="2">DUF7882 domain-containing protein</fullName>
    </recommendedName>
</protein>
<feature type="region of interest" description="Disordered" evidence="1">
    <location>
        <begin position="89"/>
        <end position="120"/>
    </location>
</feature>
<keyword evidence="4" id="KW-1185">Reference proteome</keyword>
<feature type="domain" description="DUF7882" evidence="2">
    <location>
        <begin position="1"/>
        <end position="95"/>
    </location>
</feature>
<evidence type="ECO:0000313" key="4">
    <source>
        <dbReference type="Proteomes" id="UP000266915"/>
    </source>
</evidence>
<name>A0A3N2C034_9MICO</name>
<dbReference type="EMBL" id="RKHL01000001">
    <property type="protein sequence ID" value="ROR80857.1"/>
    <property type="molecule type" value="Genomic_DNA"/>
</dbReference>
<gene>
    <name evidence="3" type="ORF">EDD42_0904</name>
</gene>
<dbReference type="AlphaFoldDB" id="A0A3N2C034"/>
<dbReference type="Pfam" id="PF25355">
    <property type="entry name" value="DUF7882"/>
    <property type="match status" value="1"/>
</dbReference>
<organism evidence="3 4">
    <name type="scientific">Plantibacter flavus</name>
    <dbReference type="NCBI Taxonomy" id="150123"/>
    <lineage>
        <taxon>Bacteria</taxon>
        <taxon>Bacillati</taxon>
        <taxon>Actinomycetota</taxon>
        <taxon>Actinomycetes</taxon>
        <taxon>Micrococcales</taxon>
        <taxon>Microbacteriaceae</taxon>
        <taxon>Plantibacter</taxon>
    </lineage>
</organism>
<evidence type="ECO:0000259" key="2">
    <source>
        <dbReference type="Pfam" id="PF25355"/>
    </source>
</evidence>
<dbReference type="RefSeq" id="WP_085510196.1">
    <property type="nucleotide sequence ID" value="NZ_FXAP01000001.1"/>
</dbReference>
<dbReference type="InterPro" id="IPR057204">
    <property type="entry name" value="DUF7882"/>
</dbReference>
<dbReference type="Proteomes" id="UP000266915">
    <property type="component" value="Unassembled WGS sequence"/>
</dbReference>
<sequence>MGKLIYGSSSRELELDDRMLAHVKSIAVMKLRRNESFTISWPRSLETGGGRVTIWVHPSISLQFEFDQEQRPELNRSWLESMMQDANKTGDLAIGREVPDIDQRARPTNVSEPRPRKSSA</sequence>